<dbReference type="PANTHER" id="PTHR33121:SF79">
    <property type="entry name" value="CYCLIC DI-GMP PHOSPHODIESTERASE PDED-RELATED"/>
    <property type="match status" value="1"/>
</dbReference>
<comment type="caution">
    <text evidence="12">The sequence shown here is derived from an EMBL/GenBank/DDBJ whole genome shotgun (WGS) entry which is preliminary data.</text>
</comment>
<evidence type="ECO:0000256" key="5">
    <source>
        <dbReference type="ARBA" id="ARBA00022692"/>
    </source>
</evidence>
<dbReference type="InterPro" id="IPR050706">
    <property type="entry name" value="Cyclic-di-GMP_PDE-like"/>
</dbReference>
<dbReference type="Pfam" id="PF00563">
    <property type="entry name" value="EAL"/>
    <property type="match status" value="1"/>
</dbReference>
<comment type="catalytic activity">
    <reaction evidence="9">
        <text>3',3'-c-di-GMP + H2O = 5'-phosphoguanylyl(3'-&gt;5')guanosine + H(+)</text>
        <dbReference type="Rhea" id="RHEA:24902"/>
        <dbReference type="ChEBI" id="CHEBI:15377"/>
        <dbReference type="ChEBI" id="CHEBI:15378"/>
        <dbReference type="ChEBI" id="CHEBI:58754"/>
        <dbReference type="ChEBI" id="CHEBI:58805"/>
        <dbReference type="EC" id="3.1.4.52"/>
    </reaction>
</comment>
<keyword evidence="6" id="KW-0378">Hydrolase</keyword>
<dbReference type="SUPFAM" id="SSF141868">
    <property type="entry name" value="EAL domain-like"/>
    <property type="match status" value="1"/>
</dbReference>
<feature type="domain" description="EAL" evidence="11">
    <location>
        <begin position="266"/>
        <end position="521"/>
    </location>
</feature>
<evidence type="ECO:0000313" key="12">
    <source>
        <dbReference type="EMBL" id="EGA72140.1"/>
    </source>
</evidence>
<dbReference type="eggNOG" id="COG2200">
    <property type="taxonomic scope" value="Bacteria"/>
</dbReference>
<evidence type="ECO:0000256" key="7">
    <source>
        <dbReference type="ARBA" id="ARBA00022989"/>
    </source>
</evidence>
<dbReference type="InterPro" id="IPR035919">
    <property type="entry name" value="EAL_sf"/>
</dbReference>
<keyword evidence="4" id="KW-0973">c-di-GMP</keyword>
<dbReference type="Pfam" id="PF12792">
    <property type="entry name" value="CSS-motif"/>
    <property type="match status" value="1"/>
</dbReference>
<dbReference type="GO" id="GO:0005886">
    <property type="term" value="C:plasma membrane"/>
    <property type="evidence" value="ECO:0007669"/>
    <property type="project" value="UniProtKB-SubCell"/>
</dbReference>
<keyword evidence="5 10" id="KW-0812">Transmembrane</keyword>
<evidence type="ECO:0000256" key="3">
    <source>
        <dbReference type="ARBA" id="ARBA00022475"/>
    </source>
</evidence>
<dbReference type="EC" id="3.1.4.52" evidence="2"/>
<evidence type="ECO:0000256" key="4">
    <source>
        <dbReference type="ARBA" id="ARBA00022636"/>
    </source>
</evidence>
<accession>E8M1G0</accession>
<comment type="subcellular location">
    <subcellularLocation>
        <location evidence="1">Cell membrane</location>
        <topology evidence="1">Multi-pass membrane protein</topology>
    </subcellularLocation>
</comment>
<feature type="transmembrane region" description="Helical" evidence="10">
    <location>
        <begin position="21"/>
        <end position="42"/>
    </location>
</feature>
<dbReference type="InterPro" id="IPR024744">
    <property type="entry name" value="CSS-motif_dom"/>
</dbReference>
<organism evidence="12 13">
    <name type="scientific">Vibrio sinaloensis DSM 21326</name>
    <dbReference type="NCBI Taxonomy" id="945550"/>
    <lineage>
        <taxon>Bacteria</taxon>
        <taxon>Pseudomonadati</taxon>
        <taxon>Pseudomonadota</taxon>
        <taxon>Gammaproteobacteria</taxon>
        <taxon>Vibrionales</taxon>
        <taxon>Vibrionaceae</taxon>
        <taxon>Vibrio</taxon>
        <taxon>Vibrio oreintalis group</taxon>
    </lineage>
</organism>
<evidence type="ECO:0000313" key="13">
    <source>
        <dbReference type="Proteomes" id="UP000006228"/>
    </source>
</evidence>
<reference evidence="12 13" key="1">
    <citation type="journal article" date="2012" name="Int. J. Syst. Evol. Microbiol.">
        <title>Vibrio caribbeanicus sp. nov., isolated from the marine sponge Scleritoderma cyanea.</title>
        <authorList>
            <person name="Hoffmann M."/>
            <person name="Monday S.R."/>
            <person name="Allard M.W."/>
            <person name="Strain E.A."/>
            <person name="Whittaker P."/>
            <person name="Naum M."/>
            <person name="McCarthy P.J."/>
            <person name="Lopez J.V."/>
            <person name="Fischer M."/>
            <person name="Brown E.W."/>
        </authorList>
    </citation>
    <scope>NUCLEOTIDE SEQUENCE [LARGE SCALE GENOMIC DNA]</scope>
    <source>
        <strain evidence="13">DSMZ 21326</strain>
    </source>
</reference>
<evidence type="ECO:0000256" key="8">
    <source>
        <dbReference type="ARBA" id="ARBA00023136"/>
    </source>
</evidence>
<proteinExistence type="predicted"/>
<dbReference type="AlphaFoldDB" id="E8M1G0"/>
<dbReference type="Gene3D" id="3.20.20.450">
    <property type="entry name" value="EAL domain"/>
    <property type="match status" value="1"/>
</dbReference>
<protein>
    <recommendedName>
        <fullName evidence="2">cyclic-guanylate-specific phosphodiesterase</fullName>
        <ecNumber evidence="2">3.1.4.52</ecNumber>
    </recommendedName>
</protein>
<evidence type="ECO:0000256" key="9">
    <source>
        <dbReference type="ARBA" id="ARBA00034290"/>
    </source>
</evidence>
<dbReference type="GO" id="GO:0071111">
    <property type="term" value="F:cyclic-guanylate-specific phosphodiesterase activity"/>
    <property type="evidence" value="ECO:0007669"/>
    <property type="project" value="UniProtKB-EC"/>
</dbReference>
<keyword evidence="8 10" id="KW-0472">Membrane</keyword>
<evidence type="ECO:0000256" key="1">
    <source>
        <dbReference type="ARBA" id="ARBA00004651"/>
    </source>
</evidence>
<sequence length="535" mass="61651">MRDMKRPLLNIPKWVDTVCHHFPVIVPITVIFASVFLLAAAINHQLLRQHVIDDGKQSIAKLEQYIDLVAEDLQQLKLSVGEDCSRQDKLDLRAKVFNSRMIKEIGLYKDGVVYCTSNEGRAQIRLFNSTLQRIEASPKHVTISLAKSKSQLKTIFIYSSSDTRRGVNALLHPQQFLELVSPLFEHRRYGYQIQVLHKVIQSHNNQEVEKKNLYSFSSHLYPFSITIYLTNEAYQTHYLGHVGETTLIALMLSLVYLIIRYQTLAKRSVEYALVNAIQREQIELYLQPIVDIQSRKVVGSEALVRWNHPTKGQISPEQFIPLAEKLGVINQVTQYAFRQVTYFFKNNPEYYRTSYISINISRYQIIDPDFVNYLEGYAQKYPDYTKSILLELTENVDLNAEQLEIALNHLKQIQTLGFEIAIDDFGTGYSGLNLIRLMNFDVVKIDQVFIKSLHSDSNITPVLKSMIQLATDLGMRVIAEGVETNYQIDQLEKLGVSYIQGFYYARPITPEHLALYYKIADEAIVMSLPIPRWKS</sequence>
<evidence type="ECO:0000256" key="10">
    <source>
        <dbReference type="SAM" id="Phobius"/>
    </source>
</evidence>
<keyword evidence="7 10" id="KW-1133">Transmembrane helix</keyword>
<evidence type="ECO:0000256" key="2">
    <source>
        <dbReference type="ARBA" id="ARBA00012282"/>
    </source>
</evidence>
<dbReference type="EMBL" id="AEVT01000006">
    <property type="protein sequence ID" value="EGA72140.1"/>
    <property type="molecule type" value="Genomic_DNA"/>
</dbReference>
<dbReference type="PROSITE" id="PS50883">
    <property type="entry name" value="EAL"/>
    <property type="match status" value="1"/>
</dbReference>
<evidence type="ECO:0000259" key="11">
    <source>
        <dbReference type="PROSITE" id="PS50883"/>
    </source>
</evidence>
<evidence type="ECO:0000256" key="6">
    <source>
        <dbReference type="ARBA" id="ARBA00022801"/>
    </source>
</evidence>
<dbReference type="SMART" id="SM00052">
    <property type="entry name" value="EAL"/>
    <property type="match status" value="1"/>
</dbReference>
<dbReference type="PANTHER" id="PTHR33121">
    <property type="entry name" value="CYCLIC DI-GMP PHOSPHODIESTERASE PDEF"/>
    <property type="match status" value="1"/>
</dbReference>
<keyword evidence="3" id="KW-1003">Cell membrane</keyword>
<dbReference type="InterPro" id="IPR001633">
    <property type="entry name" value="EAL_dom"/>
</dbReference>
<gene>
    <name evidence="12" type="ORF">VISI1226_05029</name>
</gene>
<name>E8M1G0_PHOS4</name>
<dbReference type="Proteomes" id="UP000006228">
    <property type="component" value="Unassembled WGS sequence"/>
</dbReference>
<dbReference type="CDD" id="cd01948">
    <property type="entry name" value="EAL"/>
    <property type="match status" value="1"/>
</dbReference>